<dbReference type="AlphaFoldDB" id="A0AAE1SI27"/>
<keyword evidence="2" id="KW-1185">Reference proteome</keyword>
<evidence type="ECO:0000313" key="2">
    <source>
        <dbReference type="Proteomes" id="UP001291623"/>
    </source>
</evidence>
<sequence length="69" mass="7727">MANSVEMNEVVSIELPAPTGWTKRVSRLDFVLLSSSGAELLATDEKDYFEDVTLVNVDFYAAIIVKWCQ</sequence>
<evidence type="ECO:0000313" key="1">
    <source>
        <dbReference type="EMBL" id="KAK4369979.1"/>
    </source>
</evidence>
<comment type="caution">
    <text evidence="1">The sequence shown here is derived from an EMBL/GenBank/DDBJ whole genome shotgun (WGS) entry which is preliminary data.</text>
</comment>
<dbReference type="Proteomes" id="UP001291623">
    <property type="component" value="Unassembled WGS sequence"/>
</dbReference>
<name>A0AAE1SI27_9SOLA</name>
<accession>A0AAE1SI27</accession>
<protein>
    <submittedName>
        <fullName evidence="1">Uncharacterized protein</fullName>
    </submittedName>
</protein>
<dbReference type="EMBL" id="JAVYJV010000005">
    <property type="protein sequence ID" value="KAK4369979.1"/>
    <property type="molecule type" value="Genomic_DNA"/>
</dbReference>
<organism evidence="1 2">
    <name type="scientific">Anisodus tanguticus</name>
    <dbReference type="NCBI Taxonomy" id="243964"/>
    <lineage>
        <taxon>Eukaryota</taxon>
        <taxon>Viridiplantae</taxon>
        <taxon>Streptophyta</taxon>
        <taxon>Embryophyta</taxon>
        <taxon>Tracheophyta</taxon>
        <taxon>Spermatophyta</taxon>
        <taxon>Magnoliopsida</taxon>
        <taxon>eudicotyledons</taxon>
        <taxon>Gunneridae</taxon>
        <taxon>Pentapetalae</taxon>
        <taxon>asterids</taxon>
        <taxon>lamiids</taxon>
        <taxon>Solanales</taxon>
        <taxon>Solanaceae</taxon>
        <taxon>Solanoideae</taxon>
        <taxon>Hyoscyameae</taxon>
        <taxon>Anisodus</taxon>
    </lineage>
</organism>
<gene>
    <name evidence="1" type="ORF">RND71_009454</name>
</gene>
<proteinExistence type="predicted"/>
<reference evidence="1" key="1">
    <citation type="submission" date="2023-12" db="EMBL/GenBank/DDBJ databases">
        <title>Genome assembly of Anisodus tanguticus.</title>
        <authorList>
            <person name="Wang Y.-J."/>
        </authorList>
    </citation>
    <scope>NUCLEOTIDE SEQUENCE</scope>
    <source>
        <strain evidence="1">KB-2021</strain>
        <tissue evidence="1">Leaf</tissue>
    </source>
</reference>